<dbReference type="Gene3D" id="3.40.50.720">
    <property type="entry name" value="NAD(P)-binding Rossmann-like Domain"/>
    <property type="match status" value="1"/>
</dbReference>
<reference evidence="1 2" key="1">
    <citation type="submission" date="2015-01" db="EMBL/GenBank/DDBJ databases">
        <title>Genome sequencing of Jeotgalibacillus soli.</title>
        <authorList>
            <person name="Goh K.M."/>
            <person name="Chan K.-G."/>
            <person name="Yaakop A.S."/>
            <person name="Ee R."/>
            <person name="Gan H.M."/>
            <person name="Chan C.S."/>
        </authorList>
    </citation>
    <scope>NUCLEOTIDE SEQUENCE [LARGE SCALE GENOMIC DNA]</scope>
    <source>
        <strain evidence="1 2">P9</strain>
    </source>
</reference>
<dbReference type="SUPFAM" id="SSF51735">
    <property type="entry name" value="NAD(P)-binding Rossmann-fold domains"/>
    <property type="match status" value="1"/>
</dbReference>
<accession>A0A0C2R542</accession>
<keyword evidence="2" id="KW-1185">Reference proteome</keyword>
<dbReference type="STRING" id="889306.KP78_29190"/>
<evidence type="ECO:0000313" key="1">
    <source>
        <dbReference type="EMBL" id="KIL45375.1"/>
    </source>
</evidence>
<dbReference type="InterPro" id="IPR036291">
    <property type="entry name" value="NAD(P)-bd_dom_sf"/>
</dbReference>
<name>A0A0C2R542_9BACL</name>
<evidence type="ECO:0000313" key="2">
    <source>
        <dbReference type="Proteomes" id="UP000031938"/>
    </source>
</evidence>
<dbReference type="Proteomes" id="UP000031938">
    <property type="component" value="Unassembled WGS sequence"/>
</dbReference>
<comment type="caution">
    <text evidence="1">The sequence shown here is derived from an EMBL/GenBank/DDBJ whole genome shotgun (WGS) entry which is preliminary data.</text>
</comment>
<proteinExistence type="predicted"/>
<gene>
    <name evidence="1" type="ORF">KP78_29190</name>
</gene>
<sequence length="70" mass="7394">MGNTVVDCVLQIHGGMGYTRELPIEASVAKIPVCRSGKPRDIANAVAFFADENSSSINGQVIYVAGEPKT</sequence>
<dbReference type="Pfam" id="PF13561">
    <property type="entry name" value="adh_short_C2"/>
    <property type="match status" value="1"/>
</dbReference>
<dbReference type="EMBL" id="JXRP01000018">
    <property type="protein sequence ID" value="KIL45375.1"/>
    <property type="molecule type" value="Genomic_DNA"/>
</dbReference>
<dbReference type="InterPro" id="IPR002347">
    <property type="entry name" value="SDR_fam"/>
</dbReference>
<organism evidence="1 2">
    <name type="scientific">Jeotgalibacillus soli</name>
    <dbReference type="NCBI Taxonomy" id="889306"/>
    <lineage>
        <taxon>Bacteria</taxon>
        <taxon>Bacillati</taxon>
        <taxon>Bacillota</taxon>
        <taxon>Bacilli</taxon>
        <taxon>Bacillales</taxon>
        <taxon>Caryophanaceae</taxon>
        <taxon>Jeotgalibacillus</taxon>
    </lineage>
</organism>
<dbReference type="PATRIC" id="fig|889306.3.peg.2932"/>
<protein>
    <submittedName>
        <fullName evidence="1">3-ketoacyl-ACP reductase</fullName>
    </submittedName>
</protein>
<dbReference type="AlphaFoldDB" id="A0A0C2R542"/>